<dbReference type="OrthoDB" id="5779882at2759"/>
<keyword evidence="4" id="KW-1185">Reference proteome</keyword>
<dbReference type="OMA" id="GRNCMAY"/>
<dbReference type="GO" id="GO:0000977">
    <property type="term" value="F:RNA polymerase II transcription regulatory region sequence-specific DNA binding"/>
    <property type="evidence" value="ECO:0007669"/>
    <property type="project" value="EnsemblMetazoa"/>
</dbReference>
<organism evidence="4">
    <name type="scientific">Caenorhabditis remanei</name>
    <name type="common">Caenorhabditis vulgaris</name>
    <dbReference type="NCBI Taxonomy" id="31234"/>
    <lineage>
        <taxon>Eukaryota</taxon>
        <taxon>Metazoa</taxon>
        <taxon>Ecdysozoa</taxon>
        <taxon>Nematoda</taxon>
        <taxon>Chromadorea</taxon>
        <taxon>Rhabditida</taxon>
        <taxon>Rhabditina</taxon>
        <taxon>Rhabditomorpha</taxon>
        <taxon>Rhabditoidea</taxon>
        <taxon>Rhabditidae</taxon>
        <taxon>Peloderinae</taxon>
        <taxon>Caenorhabditis</taxon>
    </lineage>
</organism>
<evidence type="ECO:0000256" key="1">
    <source>
        <dbReference type="SAM" id="MobiDB-lite"/>
    </source>
</evidence>
<dbReference type="HOGENOM" id="CLU_373494_0_0_1"/>
<proteinExistence type="predicted"/>
<feature type="domain" description="C2H2-type" evidence="2">
    <location>
        <begin position="281"/>
        <end position="305"/>
    </location>
</feature>
<dbReference type="Proteomes" id="UP000008281">
    <property type="component" value="Unassembled WGS sequence"/>
</dbReference>
<dbReference type="InterPro" id="IPR052797">
    <property type="entry name" value="RegFact_GeneExpr_CellDeath"/>
</dbReference>
<gene>
    <name evidence="3" type="primary">Cre-ztf-17</name>
    <name evidence="3" type="ORF">CRE_04143</name>
</gene>
<dbReference type="InParanoid" id="E3MN40"/>
<feature type="domain" description="C2H2-type" evidence="2">
    <location>
        <begin position="332"/>
        <end position="355"/>
    </location>
</feature>
<reference evidence="3" key="1">
    <citation type="submission" date="2007-07" db="EMBL/GenBank/DDBJ databases">
        <title>PCAP assembly of the Caenorhabditis remanei genome.</title>
        <authorList>
            <consortium name="The Caenorhabditis remanei Sequencing Consortium"/>
            <person name="Wilson R.K."/>
        </authorList>
    </citation>
    <scope>NUCLEOTIDE SEQUENCE [LARGE SCALE GENOMIC DNA]</scope>
    <source>
        <strain evidence="3">PB4641</strain>
    </source>
</reference>
<dbReference type="PANTHER" id="PTHR33936">
    <property type="entry name" value="PROTEIN CBG17840"/>
    <property type="match status" value="1"/>
</dbReference>
<evidence type="ECO:0000259" key="2">
    <source>
        <dbReference type="SMART" id="SM00355"/>
    </source>
</evidence>
<dbReference type="SMART" id="SM00355">
    <property type="entry name" value="ZnF_C2H2"/>
    <property type="match status" value="2"/>
</dbReference>
<dbReference type="AlphaFoldDB" id="E3MN40"/>
<dbReference type="eggNOG" id="ENOG502TGU0">
    <property type="taxonomic scope" value="Eukaryota"/>
</dbReference>
<dbReference type="EMBL" id="DS268458">
    <property type="protein sequence ID" value="EFP05199.1"/>
    <property type="molecule type" value="Genomic_DNA"/>
</dbReference>
<name>E3MN40_CAERE</name>
<dbReference type="FunCoup" id="E3MN40">
    <property type="interactions" value="1199"/>
</dbReference>
<protein>
    <submittedName>
        <fullName evidence="3">CRE-ZTF-17 protein</fullName>
    </submittedName>
</protein>
<dbReference type="InterPro" id="IPR013087">
    <property type="entry name" value="Znf_C2H2_type"/>
</dbReference>
<accession>E3MN40</accession>
<sequence length="744" mass="83135">MLRYQASVYGDSYGNDYHSPVQGPSKIASSIGLRSQQSKVIKRPLTTYKSIPACRLAPRRRLFVAEGTGVQKSMTSSSGVTFPPPDYMKKMKENYESGKIIYIRRNGGVKGQSIPGRLTTINTSIRAPSYVITENSFQSFLIRYHATSMSSGSVTLDTSGSAPKYVYRLPKPEFGSKFDENRPTSNMYVPAQEPPKQHFTTVPACMSMGGEVVFEEEVDDEIADLGADELTGDGFNADKSPKSESPDPYLKSSGPLVQPSSTLKSPNYNILQRNRLPGSRFACPQPDCYWRGANEMSMKKHMLVHGQKQPVMYDKAGETMKVQLVQPKPKGVKCSECDTFAYSRPLLLRHMYDSHGIEAPLVKRTFANREMLQSWLDSLRETHAVEFVVSSGSKKWGRGLQVHYLTCSRSGDQKERPNKKYVRPPRPSIKCGRNCMAYLKIKQNPTVSELQIEGCLHHSGHEIDHTRMVLEPNEVYSSSINFFQNILLQLASIGLLVDAVNEGLDVLGNVETIRSYLGSSGRFRLVTDNGLIEQMPIWFEQYHRDVSSYNGSGYRDSGPLHGSSYLSSMPLKHPINGHRRVQYSGINIKKELDAIATKAAVPIRFSGGQLQNVQLNPENQEYDESKVKIEMDDEDALATQSILKDEFEEFKPEDLFGLHGTDDEILCGGEEASGVTSNIDGILAANLPENFNDPLCGMDLNTDFSGSFDDNVFDEVIHNKSVFNIHCRFQFLGLSNFNDRTNAF</sequence>
<evidence type="ECO:0000313" key="3">
    <source>
        <dbReference type="EMBL" id="EFP05199.1"/>
    </source>
</evidence>
<feature type="region of interest" description="Disordered" evidence="1">
    <location>
        <begin position="228"/>
        <end position="265"/>
    </location>
</feature>
<dbReference type="PANTHER" id="PTHR33936:SF1">
    <property type="entry name" value="PROTEIN CBG06911"/>
    <property type="match status" value="1"/>
</dbReference>
<evidence type="ECO:0000313" key="4">
    <source>
        <dbReference type="Proteomes" id="UP000008281"/>
    </source>
</evidence>
<dbReference type="STRING" id="31234.E3MN40"/>